<proteinExistence type="predicted"/>
<dbReference type="AlphaFoldDB" id="A0A3M0KJD5"/>
<organism evidence="1 2">
    <name type="scientific">Hirundo rustica rustica</name>
    <dbReference type="NCBI Taxonomy" id="333673"/>
    <lineage>
        <taxon>Eukaryota</taxon>
        <taxon>Metazoa</taxon>
        <taxon>Chordata</taxon>
        <taxon>Craniata</taxon>
        <taxon>Vertebrata</taxon>
        <taxon>Euteleostomi</taxon>
        <taxon>Archelosauria</taxon>
        <taxon>Archosauria</taxon>
        <taxon>Dinosauria</taxon>
        <taxon>Saurischia</taxon>
        <taxon>Theropoda</taxon>
        <taxon>Coelurosauria</taxon>
        <taxon>Aves</taxon>
        <taxon>Neognathae</taxon>
        <taxon>Neoaves</taxon>
        <taxon>Telluraves</taxon>
        <taxon>Australaves</taxon>
        <taxon>Passeriformes</taxon>
        <taxon>Sylvioidea</taxon>
        <taxon>Hirundinidae</taxon>
        <taxon>Hirundo</taxon>
    </lineage>
</organism>
<gene>
    <name evidence="1" type="ORF">DUI87_10903</name>
</gene>
<comment type="caution">
    <text evidence="1">The sequence shown here is derived from an EMBL/GenBank/DDBJ whole genome shotgun (WGS) entry which is preliminary data.</text>
</comment>
<dbReference type="PANTHER" id="PTHR33332">
    <property type="entry name" value="REVERSE TRANSCRIPTASE DOMAIN-CONTAINING PROTEIN"/>
    <property type="match status" value="1"/>
</dbReference>
<dbReference type="STRING" id="333673.A0A3M0KJD5"/>
<evidence type="ECO:0000313" key="2">
    <source>
        <dbReference type="Proteomes" id="UP000269221"/>
    </source>
</evidence>
<accession>A0A3M0KJD5</accession>
<keyword evidence="2" id="KW-1185">Reference proteome</keyword>
<dbReference type="OrthoDB" id="276744at2759"/>
<sequence>MCPDGQEDQWFLACASNSVASRNRAVIVPLYSALVGLHLKSCNQFWAPQFRKDIEGLEQVQRRATELLKGLEHKSGEELLEGAGVVYAGEKEAQEGPYGSLQLPDRRVSPDQLFSQVIADWKSHCMWIGTCKRAEPEEFSPGSLAA</sequence>
<dbReference type="Proteomes" id="UP000269221">
    <property type="component" value="Unassembled WGS sequence"/>
</dbReference>
<dbReference type="EMBL" id="QRBI01000106">
    <property type="protein sequence ID" value="RMC13368.1"/>
    <property type="molecule type" value="Genomic_DNA"/>
</dbReference>
<protein>
    <submittedName>
        <fullName evidence="1">Uncharacterized protein</fullName>
    </submittedName>
</protein>
<name>A0A3M0KJD5_HIRRU</name>
<evidence type="ECO:0000313" key="1">
    <source>
        <dbReference type="EMBL" id="RMC13368.1"/>
    </source>
</evidence>
<reference evidence="1 2" key="1">
    <citation type="submission" date="2018-07" db="EMBL/GenBank/DDBJ databases">
        <title>A high quality draft genome assembly of the barn swallow (H. rustica rustica).</title>
        <authorList>
            <person name="Formenti G."/>
            <person name="Chiara M."/>
            <person name="Poveda L."/>
            <person name="Francoijs K.-J."/>
            <person name="Bonisoli-Alquati A."/>
            <person name="Canova L."/>
            <person name="Gianfranceschi L."/>
            <person name="Horner D.S."/>
            <person name="Saino N."/>
        </authorList>
    </citation>
    <scope>NUCLEOTIDE SEQUENCE [LARGE SCALE GENOMIC DNA]</scope>
    <source>
        <strain evidence="1">Chelidonia</strain>
        <tissue evidence="1">Blood</tissue>
    </source>
</reference>